<dbReference type="CDD" id="cd06260">
    <property type="entry name" value="DUF820-like"/>
    <property type="match status" value="1"/>
</dbReference>
<evidence type="ECO:0000259" key="1">
    <source>
        <dbReference type="Pfam" id="PF05685"/>
    </source>
</evidence>
<dbReference type="Proteomes" id="UP000077734">
    <property type="component" value="Unassembled WGS sequence"/>
</dbReference>
<name>A0AA91I3J4_9GAMM</name>
<feature type="domain" description="Putative restriction endonuclease" evidence="1">
    <location>
        <begin position="14"/>
        <end position="180"/>
    </location>
</feature>
<gene>
    <name evidence="2" type="ORF">A1356_01855</name>
</gene>
<dbReference type="SUPFAM" id="SSF52980">
    <property type="entry name" value="Restriction endonuclease-like"/>
    <property type="match status" value="1"/>
</dbReference>
<sequence length="186" mass="21423">MIFESPISHRFHVEEWHRMGEANVFDPENHLELIDGEILDMGPISPNHAGHRMRLTRRFNLLPDLPAIVGINHPIQLSAFSEPHADLALLTPEIHDYTTCHPKAADVLLLIEVSDSTLRFDREQKRLLYATHLIPEYWIVNLIDNCLGIYRQPENGDYREQITLAKTDHINLVSLTEIQVRVADIL</sequence>
<dbReference type="AlphaFoldDB" id="A0AA91I3J4"/>
<proteinExistence type="predicted"/>
<keyword evidence="3" id="KW-1185">Reference proteome</keyword>
<dbReference type="Pfam" id="PF05685">
    <property type="entry name" value="Uma2"/>
    <property type="match status" value="1"/>
</dbReference>
<evidence type="ECO:0000313" key="3">
    <source>
        <dbReference type="Proteomes" id="UP000077734"/>
    </source>
</evidence>
<dbReference type="PANTHER" id="PTHR35400:SF1">
    <property type="entry name" value="SLR1083 PROTEIN"/>
    <property type="match status" value="1"/>
</dbReference>
<accession>A0AA91I3J4</accession>
<comment type="caution">
    <text evidence="2">The sequence shown here is derived from an EMBL/GenBank/DDBJ whole genome shotgun (WGS) entry which is preliminary data.</text>
</comment>
<organism evidence="2 3">
    <name type="scientific">Methylomonas koyamae</name>
    <dbReference type="NCBI Taxonomy" id="702114"/>
    <lineage>
        <taxon>Bacteria</taxon>
        <taxon>Pseudomonadati</taxon>
        <taxon>Pseudomonadota</taxon>
        <taxon>Gammaproteobacteria</taxon>
        <taxon>Methylococcales</taxon>
        <taxon>Methylococcaceae</taxon>
        <taxon>Methylomonas</taxon>
    </lineage>
</organism>
<dbReference type="EMBL" id="LUUL01000125">
    <property type="protein sequence ID" value="OAI22166.1"/>
    <property type="molecule type" value="Genomic_DNA"/>
</dbReference>
<evidence type="ECO:0000313" key="2">
    <source>
        <dbReference type="EMBL" id="OAI22166.1"/>
    </source>
</evidence>
<dbReference type="RefSeq" id="WP_064029554.1">
    <property type="nucleotide sequence ID" value="NZ_CP023669.1"/>
</dbReference>
<reference evidence="2 3" key="1">
    <citation type="submission" date="2016-03" db="EMBL/GenBank/DDBJ databases">
        <authorList>
            <person name="Heylen K."/>
            <person name="De Vos P."/>
            <person name="Vekeman B."/>
        </authorList>
    </citation>
    <scope>NUCLEOTIDE SEQUENCE [LARGE SCALE GENOMIC DNA]</scope>
    <source>
        <strain evidence="2 3">R-49807</strain>
    </source>
</reference>
<dbReference type="InterPro" id="IPR012296">
    <property type="entry name" value="Nuclease_put_TT1808"/>
</dbReference>
<dbReference type="Gene3D" id="3.90.1570.10">
    <property type="entry name" value="tt1808, chain A"/>
    <property type="match status" value="1"/>
</dbReference>
<dbReference type="InterPro" id="IPR011335">
    <property type="entry name" value="Restrct_endonuc-II-like"/>
</dbReference>
<dbReference type="InterPro" id="IPR008538">
    <property type="entry name" value="Uma2"/>
</dbReference>
<dbReference type="PANTHER" id="PTHR35400">
    <property type="entry name" value="SLR1083 PROTEIN"/>
    <property type="match status" value="1"/>
</dbReference>
<protein>
    <recommendedName>
        <fullName evidence="1">Putative restriction endonuclease domain-containing protein</fullName>
    </recommendedName>
</protein>